<dbReference type="EMBL" id="LBYC01000008">
    <property type="protein sequence ID" value="KKR43098.1"/>
    <property type="molecule type" value="Genomic_DNA"/>
</dbReference>
<gene>
    <name evidence="2" type="ORF">UT78_C0008G0030</name>
</gene>
<evidence type="ECO:0000256" key="1">
    <source>
        <dbReference type="SAM" id="MobiDB-lite"/>
    </source>
</evidence>
<name>A0A0G0QSI1_9BACT</name>
<dbReference type="Proteomes" id="UP000034301">
    <property type="component" value="Unassembled WGS sequence"/>
</dbReference>
<feature type="compositionally biased region" description="Basic residues" evidence="1">
    <location>
        <begin position="1"/>
        <end position="12"/>
    </location>
</feature>
<sequence length="233" mass="26992">MAGKNYGKRKQRIPQGCQKTKKSEEEITEIEMFRFTKKEESLVKKLNTPAKVQDFLNVLKFNFEKEGETLKSPLATLRAKNAHCLEGALLGAYILSLHGFTPYVVHLKASREDYDHVIAPFKVGGFWGALSKTNHAVLRYREPIYKNLHELVMSYFHEYFLDNGVKTLRKYSGLLNLNTFEQGWEREDGNLWGIDEELDKIKHYDILPRGTLGKLRKADKVEIRAGKIVEFKR</sequence>
<reference evidence="2 3" key="1">
    <citation type="journal article" date="2015" name="Nature">
        <title>rRNA introns, odd ribosomes, and small enigmatic genomes across a large radiation of phyla.</title>
        <authorList>
            <person name="Brown C.T."/>
            <person name="Hug L.A."/>
            <person name="Thomas B.C."/>
            <person name="Sharon I."/>
            <person name="Castelle C.J."/>
            <person name="Singh A."/>
            <person name="Wilkins M.J."/>
            <person name="Williams K.H."/>
            <person name="Banfield J.F."/>
        </authorList>
    </citation>
    <scope>NUCLEOTIDE SEQUENCE [LARGE SCALE GENOMIC DNA]</scope>
</reference>
<evidence type="ECO:0008006" key="4">
    <source>
        <dbReference type="Google" id="ProtNLM"/>
    </source>
</evidence>
<feature type="region of interest" description="Disordered" evidence="1">
    <location>
        <begin position="1"/>
        <end position="21"/>
    </location>
</feature>
<proteinExistence type="predicted"/>
<accession>A0A0G0QSI1</accession>
<comment type="caution">
    <text evidence="2">The sequence shown here is derived from an EMBL/GenBank/DDBJ whole genome shotgun (WGS) entry which is preliminary data.</text>
</comment>
<evidence type="ECO:0000313" key="3">
    <source>
        <dbReference type="Proteomes" id="UP000034301"/>
    </source>
</evidence>
<protein>
    <recommendedName>
        <fullName evidence="4">Transglutaminase-like domain-containing protein</fullName>
    </recommendedName>
</protein>
<evidence type="ECO:0000313" key="2">
    <source>
        <dbReference type="EMBL" id="KKR43098.1"/>
    </source>
</evidence>
<dbReference type="AlphaFoldDB" id="A0A0G0QSI1"/>
<organism evidence="2 3">
    <name type="scientific">Candidatus Nomurabacteria bacterium GW2011_GWF2_40_12</name>
    <dbReference type="NCBI Taxonomy" id="1618776"/>
    <lineage>
        <taxon>Bacteria</taxon>
        <taxon>Candidatus Nomuraibacteriota</taxon>
    </lineage>
</organism>